<dbReference type="PANTHER" id="PTHR24096">
    <property type="entry name" value="LONG-CHAIN-FATTY-ACID--COA LIGASE"/>
    <property type="match status" value="1"/>
</dbReference>
<dbReference type="Pfam" id="PF00501">
    <property type="entry name" value="AMP-binding"/>
    <property type="match status" value="1"/>
</dbReference>
<dbReference type="PROSITE" id="PS00455">
    <property type="entry name" value="AMP_BINDING"/>
    <property type="match status" value="1"/>
</dbReference>
<dbReference type="PANTHER" id="PTHR24096:SF422">
    <property type="entry name" value="BCDNA.GH02901"/>
    <property type="match status" value="1"/>
</dbReference>
<evidence type="ECO:0000259" key="3">
    <source>
        <dbReference type="Pfam" id="PF00501"/>
    </source>
</evidence>
<evidence type="ECO:0000313" key="4">
    <source>
        <dbReference type="EMBL" id="KAK6732334.1"/>
    </source>
</evidence>
<reference evidence="4 5" key="1">
    <citation type="submission" date="2023-08" db="EMBL/GenBank/DDBJ databases">
        <title>A Necator americanus chromosomal reference genome.</title>
        <authorList>
            <person name="Ilik V."/>
            <person name="Petrzelkova K.J."/>
            <person name="Pardy F."/>
            <person name="Fuh T."/>
            <person name="Niatou-Singa F.S."/>
            <person name="Gouil Q."/>
            <person name="Baker L."/>
            <person name="Ritchie M.E."/>
            <person name="Jex A.R."/>
            <person name="Gazzola D."/>
            <person name="Li H."/>
            <person name="Toshio Fujiwara R."/>
            <person name="Zhan B."/>
            <person name="Aroian R.V."/>
            <person name="Pafco B."/>
            <person name="Schwarz E.M."/>
        </authorList>
    </citation>
    <scope>NUCLEOTIDE SEQUENCE [LARGE SCALE GENOMIC DNA]</scope>
    <source>
        <strain evidence="4 5">Aroian</strain>
        <tissue evidence="4">Whole animal</tissue>
    </source>
</reference>
<sequence length="475" mass="53206">MVLHSTYAKVPVCNTALHEKVLTAIQQHIDRNPNRIAFISAEDAANRITFKEIYDQAYSVASFLSSRGYGHLDVCCQVMPNCIEYAVFYLGALLCGGAMSGASAMFTDYELERQFLDSRCKVVITDEAHLDKVLLATKRCREVKTVICVQSSKSTRAIPSGVVPWHDVIRTRVTALPKYKFSPDDMALLPYSSGTTGSPKGVVLTHRNFTTMLDLVNSHFDENIVAKLGDSDWDYHKENLLLILPFYHIYGFGLLNQTLLKGTTGIILAKFEPTVFLNAIQTYKPKLLMLVPPILLLLTKHPMTSNYDLSSFQFVLSGAAPAGKDLCDEFLNKYKHVSAPPLHTWRPLLPIGFELIFDESQGGGGARGGALQWMASYKTAFCRRLLAMMQGEMSGTTPVSIIYDPVRIRILHLKSAPPQIRGMLPLKKREYKMWCNDKLSIQLRSGQEPRTNKGFLPTQYMNNPRELSSTSAFTF</sequence>
<organism evidence="4 5">
    <name type="scientific">Necator americanus</name>
    <name type="common">Human hookworm</name>
    <dbReference type="NCBI Taxonomy" id="51031"/>
    <lineage>
        <taxon>Eukaryota</taxon>
        <taxon>Metazoa</taxon>
        <taxon>Ecdysozoa</taxon>
        <taxon>Nematoda</taxon>
        <taxon>Chromadorea</taxon>
        <taxon>Rhabditida</taxon>
        <taxon>Rhabditina</taxon>
        <taxon>Rhabditomorpha</taxon>
        <taxon>Strongyloidea</taxon>
        <taxon>Ancylostomatidae</taxon>
        <taxon>Bunostominae</taxon>
        <taxon>Necator</taxon>
    </lineage>
</organism>
<accession>A0ABR1C1A1</accession>
<evidence type="ECO:0000256" key="2">
    <source>
        <dbReference type="ARBA" id="ARBA00023140"/>
    </source>
</evidence>
<gene>
    <name evidence="4" type="primary">Necator_chrII.g4405</name>
    <name evidence="4" type="ORF">RB195_016613</name>
</gene>
<name>A0ABR1C1A1_NECAM</name>
<keyword evidence="2" id="KW-0576">Peroxisome</keyword>
<protein>
    <recommendedName>
        <fullName evidence="3">AMP-dependent synthetase/ligase domain-containing protein</fullName>
    </recommendedName>
</protein>
<evidence type="ECO:0000256" key="1">
    <source>
        <dbReference type="ARBA" id="ARBA00004275"/>
    </source>
</evidence>
<proteinExistence type="predicted"/>
<feature type="domain" description="AMP-dependent synthetase/ligase" evidence="3">
    <location>
        <begin position="26"/>
        <end position="336"/>
    </location>
</feature>
<keyword evidence="5" id="KW-1185">Reference proteome</keyword>
<dbReference type="Gene3D" id="3.40.50.980">
    <property type="match status" value="2"/>
</dbReference>
<evidence type="ECO:0000313" key="5">
    <source>
        <dbReference type="Proteomes" id="UP001303046"/>
    </source>
</evidence>
<dbReference type="SUPFAM" id="SSF56801">
    <property type="entry name" value="Acetyl-CoA synthetase-like"/>
    <property type="match status" value="1"/>
</dbReference>
<dbReference type="EMBL" id="JAVFWL010000002">
    <property type="protein sequence ID" value="KAK6732334.1"/>
    <property type="molecule type" value="Genomic_DNA"/>
</dbReference>
<comment type="subcellular location">
    <subcellularLocation>
        <location evidence="1">Peroxisome</location>
    </subcellularLocation>
</comment>
<dbReference type="InterPro" id="IPR020845">
    <property type="entry name" value="AMP-binding_CS"/>
</dbReference>
<comment type="caution">
    <text evidence="4">The sequence shown here is derived from an EMBL/GenBank/DDBJ whole genome shotgun (WGS) entry which is preliminary data.</text>
</comment>
<dbReference type="InterPro" id="IPR000873">
    <property type="entry name" value="AMP-dep_synth/lig_dom"/>
</dbReference>
<dbReference type="Proteomes" id="UP001303046">
    <property type="component" value="Unassembled WGS sequence"/>
</dbReference>